<evidence type="ECO:0000256" key="1">
    <source>
        <dbReference type="ARBA" id="ARBA00023015"/>
    </source>
</evidence>
<feature type="domain" description="HTH hxlR-type" evidence="5">
    <location>
        <begin position="13"/>
        <end position="112"/>
    </location>
</feature>
<evidence type="ECO:0000259" key="5">
    <source>
        <dbReference type="PROSITE" id="PS51118"/>
    </source>
</evidence>
<dbReference type="AlphaFoldDB" id="A0A317CRC2"/>
<name>A0A317CRC2_9ACTN</name>
<protein>
    <submittedName>
        <fullName evidence="6">Transcriptional regulator</fullName>
    </submittedName>
</protein>
<keyword evidence="7" id="KW-1185">Reference proteome</keyword>
<gene>
    <name evidence="6" type="ORF">DKT68_28095</name>
</gene>
<dbReference type="RefSeq" id="WP_109820401.1">
    <property type="nucleotide sequence ID" value="NZ_QGKR01000328.1"/>
</dbReference>
<keyword evidence="3" id="KW-0804">Transcription</keyword>
<proteinExistence type="predicted"/>
<sequence length="158" mass="17882">MRPAALDWSVENCTIARAMEILGERWTLVVLREVFSGVRRFDDMRVRTGIPRQVLTNRLATLVEQGVLRREPYREPGSRLRHEYRLTEKGLDLWPVLVAVLGWGDRYLADPEGSPVGVAHRDCGAEVRVALRCADGHDVGQHRDVVPRPGPGARRRTP</sequence>
<evidence type="ECO:0000256" key="2">
    <source>
        <dbReference type="ARBA" id="ARBA00023125"/>
    </source>
</evidence>
<evidence type="ECO:0000313" key="7">
    <source>
        <dbReference type="Proteomes" id="UP000245410"/>
    </source>
</evidence>
<evidence type="ECO:0000313" key="6">
    <source>
        <dbReference type="EMBL" id="PWR05208.1"/>
    </source>
</evidence>
<dbReference type="InterPro" id="IPR002577">
    <property type="entry name" value="HTH_HxlR"/>
</dbReference>
<dbReference type="EMBL" id="QGKR01000328">
    <property type="protein sequence ID" value="PWR05208.1"/>
    <property type="molecule type" value="Genomic_DNA"/>
</dbReference>
<dbReference type="InterPro" id="IPR036388">
    <property type="entry name" value="WH-like_DNA-bd_sf"/>
</dbReference>
<dbReference type="PANTHER" id="PTHR33204">
    <property type="entry name" value="TRANSCRIPTIONAL REGULATOR, MARR FAMILY"/>
    <property type="match status" value="1"/>
</dbReference>
<dbReference type="InterPro" id="IPR036390">
    <property type="entry name" value="WH_DNA-bd_sf"/>
</dbReference>
<dbReference type="Proteomes" id="UP000245410">
    <property type="component" value="Unassembled WGS sequence"/>
</dbReference>
<comment type="caution">
    <text evidence="6">The sequence shown here is derived from an EMBL/GenBank/DDBJ whole genome shotgun (WGS) entry which is preliminary data.</text>
</comment>
<accession>A0A317CRC2</accession>
<organism evidence="6 7">
    <name type="scientific">Micromonospora acroterricola</name>
    <dbReference type="NCBI Taxonomy" id="2202421"/>
    <lineage>
        <taxon>Bacteria</taxon>
        <taxon>Bacillati</taxon>
        <taxon>Actinomycetota</taxon>
        <taxon>Actinomycetes</taxon>
        <taxon>Micromonosporales</taxon>
        <taxon>Micromonosporaceae</taxon>
        <taxon>Micromonospora</taxon>
    </lineage>
</organism>
<dbReference type="OrthoDB" id="9792527at2"/>
<dbReference type="Gene3D" id="1.10.10.10">
    <property type="entry name" value="Winged helix-like DNA-binding domain superfamily/Winged helix DNA-binding domain"/>
    <property type="match status" value="1"/>
</dbReference>
<dbReference type="PANTHER" id="PTHR33204:SF18">
    <property type="entry name" value="TRANSCRIPTIONAL REGULATORY PROTEIN"/>
    <property type="match status" value="1"/>
</dbReference>
<dbReference type="GO" id="GO:0003677">
    <property type="term" value="F:DNA binding"/>
    <property type="evidence" value="ECO:0007669"/>
    <property type="project" value="UniProtKB-KW"/>
</dbReference>
<dbReference type="Pfam" id="PF01638">
    <property type="entry name" value="HxlR"/>
    <property type="match status" value="1"/>
</dbReference>
<keyword evidence="2" id="KW-0238">DNA-binding</keyword>
<dbReference type="PROSITE" id="PS51118">
    <property type="entry name" value="HTH_HXLR"/>
    <property type="match status" value="1"/>
</dbReference>
<reference evidence="6 7" key="1">
    <citation type="submission" date="2018-05" db="EMBL/GenBank/DDBJ databases">
        <title>Micromonospora atacamensis sp. nov., a novel actinobacteria isolated from high altitude Atacama Desert soil.</title>
        <authorList>
            <person name="Carro L."/>
            <person name="Golinska P."/>
            <person name="Klenk H.-P."/>
            <person name="Goodfellow M."/>
        </authorList>
    </citation>
    <scope>NUCLEOTIDE SEQUENCE [LARGE SCALE GENOMIC DNA]</scope>
    <source>
        <strain evidence="6 7">5R2A7</strain>
    </source>
</reference>
<evidence type="ECO:0000256" key="4">
    <source>
        <dbReference type="SAM" id="MobiDB-lite"/>
    </source>
</evidence>
<evidence type="ECO:0000256" key="3">
    <source>
        <dbReference type="ARBA" id="ARBA00023163"/>
    </source>
</evidence>
<feature type="region of interest" description="Disordered" evidence="4">
    <location>
        <begin position="139"/>
        <end position="158"/>
    </location>
</feature>
<dbReference type="SUPFAM" id="SSF46785">
    <property type="entry name" value="Winged helix' DNA-binding domain"/>
    <property type="match status" value="1"/>
</dbReference>
<keyword evidence="1" id="KW-0805">Transcription regulation</keyword>